<reference evidence="1 2" key="1">
    <citation type="journal article" date="2013" name="Mar. Genomics">
        <title>Expression of sulfatases in Rhodopirellula baltica and the diversity of sulfatases in the genus Rhodopirellula.</title>
        <authorList>
            <person name="Wegner C.E."/>
            <person name="Richter-Heitmann T."/>
            <person name="Klindworth A."/>
            <person name="Klockow C."/>
            <person name="Richter M."/>
            <person name="Achstetter T."/>
            <person name="Glockner F.O."/>
            <person name="Harder J."/>
        </authorList>
    </citation>
    <scope>NUCLEOTIDE SEQUENCE [LARGE SCALE GENOMIC DNA]</scope>
    <source>
        <strain evidence="1 2">WH47</strain>
    </source>
</reference>
<dbReference type="PATRIC" id="fig|991778.3.peg.1116"/>
<evidence type="ECO:0000313" key="2">
    <source>
        <dbReference type="Proteomes" id="UP000006222"/>
    </source>
</evidence>
<name>F2AN02_RHOBT</name>
<gene>
    <name evidence="1" type="ORF">RBWH47_03517</name>
</gene>
<dbReference type="Proteomes" id="UP000006222">
    <property type="component" value="Unassembled WGS sequence"/>
</dbReference>
<dbReference type="AlphaFoldDB" id="F2AN02"/>
<dbReference type="EMBL" id="AFAR01000061">
    <property type="protein sequence ID" value="EGF28931.1"/>
    <property type="molecule type" value="Genomic_DNA"/>
</dbReference>
<sequence>MPHSDPHDRIAPIGQVQIARSLTRCLLICVLASTSGCVALGVPSKRMHDPDDHGGLLGDWRRGRPHTAAQHTQSLIEDGAVIVPTDGHGVMCASTGTMHQGDIGQVGSGVIDGVMPLDLDPVTGGVHAEPEKPPEVPWPRFHPVPTRPVFGGGLVADPHAGI</sequence>
<organism evidence="1 2">
    <name type="scientific">Rhodopirellula baltica WH47</name>
    <dbReference type="NCBI Taxonomy" id="991778"/>
    <lineage>
        <taxon>Bacteria</taxon>
        <taxon>Pseudomonadati</taxon>
        <taxon>Planctomycetota</taxon>
        <taxon>Planctomycetia</taxon>
        <taxon>Pirellulales</taxon>
        <taxon>Pirellulaceae</taxon>
        <taxon>Rhodopirellula</taxon>
    </lineage>
</organism>
<protein>
    <submittedName>
        <fullName evidence="1">Uncharacterized protein</fullName>
    </submittedName>
</protein>
<accession>F2AN02</accession>
<proteinExistence type="predicted"/>
<dbReference type="RefSeq" id="WP_007325019.1">
    <property type="nucleotide sequence ID" value="NZ_AFAR01000061.1"/>
</dbReference>
<comment type="caution">
    <text evidence="1">The sequence shown here is derived from an EMBL/GenBank/DDBJ whole genome shotgun (WGS) entry which is preliminary data.</text>
</comment>
<evidence type="ECO:0000313" key="1">
    <source>
        <dbReference type="EMBL" id="EGF28931.1"/>
    </source>
</evidence>